<gene>
    <name evidence="5" type="ORF">FHW18_001161</name>
</gene>
<keyword evidence="1" id="KW-0805">Transcription regulation</keyword>
<name>A0A7Y9IRT1_9BURK</name>
<organism evidence="5 6">
    <name type="scientific">Pigmentiphaga litoralis</name>
    <dbReference type="NCBI Taxonomy" id="516702"/>
    <lineage>
        <taxon>Bacteria</taxon>
        <taxon>Pseudomonadati</taxon>
        <taxon>Pseudomonadota</taxon>
        <taxon>Betaproteobacteria</taxon>
        <taxon>Burkholderiales</taxon>
        <taxon>Alcaligenaceae</taxon>
        <taxon>Pigmentiphaga</taxon>
    </lineage>
</organism>
<dbReference type="GO" id="GO:0003700">
    <property type="term" value="F:DNA-binding transcription factor activity"/>
    <property type="evidence" value="ECO:0007669"/>
    <property type="project" value="InterPro"/>
</dbReference>
<feature type="domain" description="HTH gntR-type" evidence="4">
    <location>
        <begin position="26"/>
        <end position="93"/>
    </location>
</feature>
<dbReference type="PROSITE" id="PS50949">
    <property type="entry name" value="HTH_GNTR"/>
    <property type="match status" value="1"/>
</dbReference>
<dbReference type="PANTHER" id="PTHR43537">
    <property type="entry name" value="TRANSCRIPTIONAL REGULATOR, GNTR FAMILY"/>
    <property type="match status" value="1"/>
</dbReference>
<dbReference type="Gene3D" id="1.20.120.530">
    <property type="entry name" value="GntR ligand-binding domain-like"/>
    <property type="match status" value="1"/>
</dbReference>
<evidence type="ECO:0000313" key="6">
    <source>
        <dbReference type="Proteomes" id="UP000542125"/>
    </source>
</evidence>
<comment type="caution">
    <text evidence="5">The sequence shown here is derived from an EMBL/GenBank/DDBJ whole genome shotgun (WGS) entry which is preliminary data.</text>
</comment>
<evidence type="ECO:0000313" key="5">
    <source>
        <dbReference type="EMBL" id="NYE81890.1"/>
    </source>
</evidence>
<dbReference type="Proteomes" id="UP000542125">
    <property type="component" value="Unassembled WGS sequence"/>
</dbReference>
<dbReference type="SUPFAM" id="SSF46785">
    <property type="entry name" value="Winged helix' DNA-binding domain"/>
    <property type="match status" value="1"/>
</dbReference>
<dbReference type="InterPro" id="IPR036390">
    <property type="entry name" value="WH_DNA-bd_sf"/>
</dbReference>
<dbReference type="EMBL" id="JACBYR010000001">
    <property type="protein sequence ID" value="NYE81890.1"/>
    <property type="molecule type" value="Genomic_DNA"/>
</dbReference>
<evidence type="ECO:0000256" key="3">
    <source>
        <dbReference type="ARBA" id="ARBA00023163"/>
    </source>
</evidence>
<keyword evidence="2 5" id="KW-0238">DNA-binding</keyword>
<dbReference type="Pfam" id="PF00392">
    <property type="entry name" value="GntR"/>
    <property type="match status" value="1"/>
</dbReference>
<sequence>MPKARPALPVSEIQDSSAAVPSLDPSRRADVAYERLRQSILSCRILPGATLTEAGIMDMFEAGKASVRIALVRLIQEGLVRSMPRHGYTVIPITLNDVEEIFALRLQLEPYAARLATGKVEGSHLQRLEDACRSNTASTDSGNRIGFFLDANREFHLAIAKASGNQRLHKSLTGLMDEMARLVALGFVARGDSPDIRHDHNALIDALVTGDAKRAEQIARRHIEVFRDMTLDRVMQRLRDAHADVPVPVPTRTRSAQP</sequence>
<dbReference type="InterPro" id="IPR008920">
    <property type="entry name" value="TF_FadR/GntR_C"/>
</dbReference>
<dbReference type="InterPro" id="IPR000524">
    <property type="entry name" value="Tscrpt_reg_HTH_GntR"/>
</dbReference>
<dbReference type="InterPro" id="IPR011711">
    <property type="entry name" value="GntR_C"/>
</dbReference>
<dbReference type="SMART" id="SM00895">
    <property type="entry name" value="FCD"/>
    <property type="match status" value="1"/>
</dbReference>
<protein>
    <submittedName>
        <fullName evidence="5">DNA-binding GntR family transcriptional regulator</fullName>
    </submittedName>
</protein>
<dbReference type="PANTHER" id="PTHR43537:SF45">
    <property type="entry name" value="GNTR FAMILY REGULATORY PROTEIN"/>
    <property type="match status" value="1"/>
</dbReference>
<proteinExistence type="predicted"/>
<dbReference type="SMART" id="SM00345">
    <property type="entry name" value="HTH_GNTR"/>
    <property type="match status" value="1"/>
</dbReference>
<accession>A0A7Y9IRT1</accession>
<evidence type="ECO:0000256" key="1">
    <source>
        <dbReference type="ARBA" id="ARBA00023015"/>
    </source>
</evidence>
<dbReference type="GO" id="GO:0003677">
    <property type="term" value="F:DNA binding"/>
    <property type="evidence" value="ECO:0007669"/>
    <property type="project" value="UniProtKB-KW"/>
</dbReference>
<dbReference type="RefSeq" id="WP_179584257.1">
    <property type="nucleotide sequence ID" value="NZ_JACBYR010000001.1"/>
</dbReference>
<dbReference type="SUPFAM" id="SSF48008">
    <property type="entry name" value="GntR ligand-binding domain-like"/>
    <property type="match status" value="1"/>
</dbReference>
<keyword evidence="3" id="KW-0804">Transcription</keyword>
<dbReference type="Gene3D" id="1.10.10.10">
    <property type="entry name" value="Winged helix-like DNA-binding domain superfamily/Winged helix DNA-binding domain"/>
    <property type="match status" value="1"/>
</dbReference>
<dbReference type="AlphaFoldDB" id="A0A7Y9IRT1"/>
<dbReference type="InterPro" id="IPR036388">
    <property type="entry name" value="WH-like_DNA-bd_sf"/>
</dbReference>
<keyword evidence="6" id="KW-1185">Reference proteome</keyword>
<evidence type="ECO:0000256" key="2">
    <source>
        <dbReference type="ARBA" id="ARBA00023125"/>
    </source>
</evidence>
<evidence type="ECO:0000259" key="4">
    <source>
        <dbReference type="PROSITE" id="PS50949"/>
    </source>
</evidence>
<reference evidence="5 6" key="1">
    <citation type="submission" date="2020-07" db="EMBL/GenBank/DDBJ databases">
        <title>Genomic Encyclopedia of Type Strains, Phase IV (KMG-V): Genome sequencing to study the core and pangenomes of soil and plant-associated prokaryotes.</title>
        <authorList>
            <person name="Whitman W."/>
        </authorList>
    </citation>
    <scope>NUCLEOTIDE SEQUENCE [LARGE SCALE GENOMIC DNA]</scope>
    <source>
        <strain evidence="5 6">SAS40</strain>
    </source>
</reference>
<dbReference type="Pfam" id="PF07729">
    <property type="entry name" value="FCD"/>
    <property type="match status" value="1"/>
</dbReference>